<dbReference type="PANTHER" id="PTHR30349">
    <property type="entry name" value="PHAGE INTEGRASE-RELATED"/>
    <property type="match status" value="1"/>
</dbReference>
<dbReference type="GO" id="GO:0003677">
    <property type="term" value="F:DNA binding"/>
    <property type="evidence" value="ECO:0007669"/>
    <property type="project" value="InterPro"/>
</dbReference>
<dbReference type="Proteomes" id="UP000569329">
    <property type="component" value="Unassembled WGS sequence"/>
</dbReference>
<dbReference type="EMBL" id="JACGWZ010000007">
    <property type="protein sequence ID" value="MBA8827104.1"/>
    <property type="molecule type" value="Genomic_DNA"/>
</dbReference>
<evidence type="ECO:0000313" key="4">
    <source>
        <dbReference type="Proteomes" id="UP000569329"/>
    </source>
</evidence>
<evidence type="ECO:0000313" key="3">
    <source>
        <dbReference type="EMBL" id="MBA8827104.1"/>
    </source>
</evidence>
<keyword evidence="4" id="KW-1185">Reference proteome</keyword>
<dbReference type="AlphaFoldDB" id="A0A839E015"/>
<dbReference type="RefSeq" id="WP_182546295.1">
    <property type="nucleotide sequence ID" value="NZ_JACGWZ010000007.1"/>
</dbReference>
<dbReference type="InterPro" id="IPR002104">
    <property type="entry name" value="Integrase_catalytic"/>
</dbReference>
<dbReference type="GO" id="GO:0006310">
    <property type="term" value="P:DNA recombination"/>
    <property type="evidence" value="ECO:0007669"/>
    <property type="project" value="UniProtKB-KW"/>
</dbReference>
<reference evidence="3 4" key="1">
    <citation type="submission" date="2020-07" db="EMBL/GenBank/DDBJ databases">
        <title>Sequencing the genomes of 1000 actinobacteria strains.</title>
        <authorList>
            <person name="Klenk H.-P."/>
        </authorList>
    </citation>
    <scope>NUCLEOTIDE SEQUENCE [LARGE SCALE GENOMIC DNA]</scope>
    <source>
        <strain evidence="3 4">DSM 45975</strain>
    </source>
</reference>
<name>A0A839E015_9PSEU</name>
<protein>
    <submittedName>
        <fullName evidence="3">Integrase</fullName>
    </submittedName>
</protein>
<proteinExistence type="predicted"/>
<dbReference type="InterPro" id="IPR013762">
    <property type="entry name" value="Integrase-like_cat_sf"/>
</dbReference>
<dbReference type="SUPFAM" id="SSF56349">
    <property type="entry name" value="DNA breaking-rejoining enzymes"/>
    <property type="match status" value="1"/>
</dbReference>
<gene>
    <name evidence="3" type="ORF">FHX42_004488</name>
</gene>
<dbReference type="GO" id="GO:0015074">
    <property type="term" value="P:DNA integration"/>
    <property type="evidence" value="ECO:0007669"/>
    <property type="project" value="InterPro"/>
</dbReference>
<dbReference type="InterPro" id="IPR011010">
    <property type="entry name" value="DNA_brk_join_enz"/>
</dbReference>
<dbReference type="Gene3D" id="1.10.443.10">
    <property type="entry name" value="Intergrase catalytic core"/>
    <property type="match status" value="1"/>
</dbReference>
<keyword evidence="1" id="KW-0233">DNA recombination</keyword>
<accession>A0A839E015</accession>
<evidence type="ECO:0000259" key="2">
    <source>
        <dbReference type="PROSITE" id="PS51898"/>
    </source>
</evidence>
<dbReference type="PANTHER" id="PTHR30349:SF64">
    <property type="entry name" value="PROPHAGE INTEGRASE INTD-RELATED"/>
    <property type="match status" value="1"/>
</dbReference>
<sequence length="454" mass="50839">MTSTTYDVRIWKITQRKNTKGKVTSYAVRWAVAGKPFYESFKNFALADSFRSDLMSAARKGEAFVKASGRPVSMVRTNEDMNWLDFAKEYTAMKWPNASASHRRGIVQSLTSITTALVSQRNAPPQRALHDALSWELNPTRTDPPTEPKMAEATRWLAKSTYHVSALSDPEVVRQITDNIGTKLDGGRVAPDTFRLRRVILDNALDYAVERNLLDANPLDSLKLKTPKRSNAIDKRSVVNPIQARTLLLAVREIQRAGPHLVAFFGLMYHAGLRPEEAAGLKKANLSLPESGGWGELHLERAMPEVGAEWTDAQARGEGRGLKHRDDGTGRTVPCSPELTDLLHEHLNRYGTARDGRLFRGERREGRISSTVYGRVWAHAREKAFVSTVVDSPLAKRPYDLRHACVSMWLNAGVEPPRVAEWAGHSVRVLLEVYAKCLDSGEQLARQRVEQALR</sequence>
<organism evidence="3 4">
    <name type="scientific">Halosaccharopolyspora lacisalsi</name>
    <dbReference type="NCBI Taxonomy" id="1000566"/>
    <lineage>
        <taxon>Bacteria</taxon>
        <taxon>Bacillati</taxon>
        <taxon>Actinomycetota</taxon>
        <taxon>Actinomycetes</taxon>
        <taxon>Pseudonocardiales</taxon>
        <taxon>Pseudonocardiaceae</taxon>
        <taxon>Halosaccharopolyspora</taxon>
    </lineage>
</organism>
<dbReference type="Pfam" id="PF00589">
    <property type="entry name" value="Phage_integrase"/>
    <property type="match status" value="1"/>
</dbReference>
<comment type="caution">
    <text evidence="3">The sequence shown here is derived from an EMBL/GenBank/DDBJ whole genome shotgun (WGS) entry which is preliminary data.</text>
</comment>
<dbReference type="InterPro" id="IPR050090">
    <property type="entry name" value="Tyrosine_recombinase_XerCD"/>
</dbReference>
<evidence type="ECO:0000256" key="1">
    <source>
        <dbReference type="ARBA" id="ARBA00023172"/>
    </source>
</evidence>
<dbReference type="PROSITE" id="PS51898">
    <property type="entry name" value="TYR_RECOMBINASE"/>
    <property type="match status" value="1"/>
</dbReference>
<feature type="domain" description="Tyr recombinase" evidence="2">
    <location>
        <begin position="234"/>
        <end position="449"/>
    </location>
</feature>